<sequence length="404" mass="42683">MQNEKQKLTAAQRRLLFGAVFLMATSSIGPAFLTQTTVFTEQFLASFGFAILISIIIDIGAQSNIWRVLSISGKRGQDVANEVFRGLGTFVSILIVLGGFAFNIGNVAGAGLGFNAIFGWDVRIGAAITGIFAIIIFLIKNGRAVMDIVTQFLGVLMILIVLFVAIKSKPDLGEAALRTIVPEEPLSMLLPIVTIVGGSVGGYITFAGAHRLIEAGMTGKENLRFVSKAANYGIITTGVMRTLLFLAVLGVLAQGAVLDPDNPPASVFQFALGDVGQKVFGVVLLAAALSSVIGAAYTSASFLRGFGKVFDKYNNLFIVAFILASTIVFVFIGKPVTLLILAGAFNGLILPIILGAILLASRKKSIVGDYKHPVTWIIFGIVAVIVTAVAGVLSLEGLAQLWNE</sequence>
<proteinExistence type="predicted"/>
<evidence type="ECO:0000313" key="6">
    <source>
        <dbReference type="EMBL" id="MBB5175427.1"/>
    </source>
</evidence>
<evidence type="ECO:0000256" key="1">
    <source>
        <dbReference type="ARBA" id="ARBA00004141"/>
    </source>
</evidence>
<dbReference type="Proteomes" id="UP000579136">
    <property type="component" value="Unassembled WGS sequence"/>
</dbReference>
<feature type="transmembrane region" description="Helical" evidence="5">
    <location>
        <begin position="230"/>
        <end position="253"/>
    </location>
</feature>
<gene>
    <name evidence="6" type="ORF">HNQ45_000297</name>
</gene>
<dbReference type="GO" id="GO:0005384">
    <property type="term" value="F:manganese ion transmembrane transporter activity"/>
    <property type="evidence" value="ECO:0007669"/>
    <property type="project" value="TreeGrafter"/>
</dbReference>
<feature type="transmembrane region" description="Helical" evidence="5">
    <location>
        <begin position="43"/>
        <end position="61"/>
    </location>
</feature>
<evidence type="ECO:0000256" key="4">
    <source>
        <dbReference type="ARBA" id="ARBA00023136"/>
    </source>
</evidence>
<evidence type="ECO:0000256" key="5">
    <source>
        <dbReference type="SAM" id="Phobius"/>
    </source>
</evidence>
<feature type="transmembrane region" description="Helical" evidence="5">
    <location>
        <begin position="82"/>
        <end position="102"/>
    </location>
</feature>
<dbReference type="GO" id="GO:0034755">
    <property type="term" value="P:iron ion transmembrane transport"/>
    <property type="evidence" value="ECO:0007669"/>
    <property type="project" value="TreeGrafter"/>
</dbReference>
<dbReference type="EMBL" id="JACHHF010000002">
    <property type="protein sequence ID" value="MBB5175427.1"/>
    <property type="molecule type" value="Genomic_DNA"/>
</dbReference>
<dbReference type="GO" id="GO:0005886">
    <property type="term" value="C:plasma membrane"/>
    <property type="evidence" value="ECO:0007669"/>
    <property type="project" value="TreeGrafter"/>
</dbReference>
<feature type="transmembrane region" description="Helical" evidence="5">
    <location>
        <begin position="373"/>
        <end position="395"/>
    </location>
</feature>
<name>A0A9Q2CYV1_9STAP</name>
<feature type="transmembrane region" description="Helical" evidence="5">
    <location>
        <begin position="148"/>
        <end position="166"/>
    </location>
</feature>
<keyword evidence="3 5" id="KW-1133">Transmembrane helix</keyword>
<evidence type="ECO:0000256" key="2">
    <source>
        <dbReference type="ARBA" id="ARBA00022692"/>
    </source>
</evidence>
<dbReference type="Pfam" id="PF01566">
    <property type="entry name" value="Nramp"/>
    <property type="match status" value="1"/>
</dbReference>
<feature type="transmembrane region" description="Helical" evidence="5">
    <location>
        <begin position="338"/>
        <end position="361"/>
    </location>
</feature>
<feature type="transmembrane region" description="Helical" evidence="5">
    <location>
        <begin position="279"/>
        <end position="303"/>
    </location>
</feature>
<dbReference type="PANTHER" id="PTHR11706">
    <property type="entry name" value="SOLUTE CARRIER PROTEIN FAMILY 11 MEMBER"/>
    <property type="match status" value="1"/>
</dbReference>
<evidence type="ECO:0000313" key="7">
    <source>
        <dbReference type="Proteomes" id="UP000579136"/>
    </source>
</evidence>
<keyword evidence="2 5" id="KW-0812">Transmembrane</keyword>
<feature type="transmembrane region" description="Helical" evidence="5">
    <location>
        <begin position="186"/>
        <end position="209"/>
    </location>
</feature>
<dbReference type="GO" id="GO:0015086">
    <property type="term" value="F:cadmium ion transmembrane transporter activity"/>
    <property type="evidence" value="ECO:0007669"/>
    <property type="project" value="TreeGrafter"/>
</dbReference>
<accession>A0A9Q2CYV1</accession>
<dbReference type="AlphaFoldDB" id="A0A9Q2CYV1"/>
<dbReference type="RefSeq" id="WP_183672855.1">
    <property type="nucleotide sequence ID" value="NZ_CBCRYX010000001.1"/>
</dbReference>
<keyword evidence="7" id="KW-1185">Reference proteome</keyword>
<keyword evidence="4 5" id="KW-0472">Membrane</keyword>
<feature type="transmembrane region" description="Helical" evidence="5">
    <location>
        <begin position="122"/>
        <end position="139"/>
    </location>
</feature>
<feature type="transmembrane region" description="Helical" evidence="5">
    <location>
        <begin position="315"/>
        <end position="332"/>
    </location>
</feature>
<comment type="subcellular location">
    <subcellularLocation>
        <location evidence="1">Membrane</location>
        <topology evidence="1">Multi-pass membrane protein</topology>
    </subcellularLocation>
</comment>
<dbReference type="InterPro" id="IPR001046">
    <property type="entry name" value="NRAMP_fam"/>
</dbReference>
<comment type="caution">
    <text evidence="6">The sequence shown here is derived from an EMBL/GenBank/DDBJ whole genome shotgun (WGS) entry which is preliminary data.</text>
</comment>
<dbReference type="PANTHER" id="PTHR11706:SF2">
    <property type="entry name" value="TRANSPORTER PROTEIN"/>
    <property type="match status" value="1"/>
</dbReference>
<organism evidence="6 7">
    <name type="scientific">Nosocomiicoccus ampullae</name>
    <dbReference type="NCBI Taxonomy" id="489910"/>
    <lineage>
        <taxon>Bacteria</taxon>
        <taxon>Bacillati</taxon>
        <taxon>Bacillota</taxon>
        <taxon>Bacilli</taxon>
        <taxon>Bacillales</taxon>
        <taxon>Staphylococcaceae</taxon>
        <taxon>Nosocomiicoccus</taxon>
    </lineage>
</organism>
<evidence type="ECO:0000256" key="3">
    <source>
        <dbReference type="ARBA" id="ARBA00022989"/>
    </source>
</evidence>
<reference evidence="6 7" key="1">
    <citation type="submission" date="2020-08" db="EMBL/GenBank/DDBJ databases">
        <title>Genomic Encyclopedia of Type Strains, Phase IV (KMG-IV): sequencing the most valuable type-strain genomes for metagenomic binning, comparative biology and taxonomic classification.</title>
        <authorList>
            <person name="Goeker M."/>
        </authorList>
    </citation>
    <scope>NUCLEOTIDE SEQUENCE [LARGE SCALE GENOMIC DNA]</scope>
    <source>
        <strain evidence="6 7">DSM 19163</strain>
    </source>
</reference>
<protein>
    <submittedName>
        <fullName evidence="6">Mn2+/Fe2+ NRAMP family transporter</fullName>
    </submittedName>
</protein>